<dbReference type="MGI" id="MGI:1354945">
    <property type="gene designation" value="Plpp2"/>
</dbReference>
<dbReference type="AGR" id="MGI:1354945"/>
<dbReference type="GeneTree" id="ENSGT00940000155885"/>
<keyword evidence="4" id="KW-1185">Reference proteome</keyword>
<feature type="chain" id="PRO_5003245384" evidence="1">
    <location>
        <begin position="22"/>
        <end position="80"/>
    </location>
</feature>
<evidence type="ECO:0000313" key="2">
    <source>
        <dbReference type="Ensembl" id="ENSMUSP00000127000.2"/>
    </source>
</evidence>
<reference evidence="2" key="3">
    <citation type="submission" date="2025-08" db="UniProtKB">
        <authorList>
            <consortium name="Ensembl"/>
        </authorList>
    </citation>
    <scope>IDENTIFICATION</scope>
    <source>
        <strain evidence="2">C57BL/6J</strain>
    </source>
</reference>
<gene>
    <name evidence="2 3" type="primary">Plpp2</name>
    <name evidence="3" type="synonym">Ppap2c</name>
</gene>
<organism evidence="2 4">
    <name type="scientific">Mus musculus</name>
    <name type="common">Mouse</name>
    <dbReference type="NCBI Taxonomy" id="10090"/>
    <lineage>
        <taxon>Eukaryota</taxon>
        <taxon>Metazoa</taxon>
        <taxon>Chordata</taxon>
        <taxon>Craniata</taxon>
        <taxon>Vertebrata</taxon>
        <taxon>Euteleostomi</taxon>
        <taxon>Mammalia</taxon>
        <taxon>Eutheria</taxon>
        <taxon>Euarchontoglires</taxon>
        <taxon>Glires</taxon>
        <taxon>Rodentia</taxon>
        <taxon>Myomorpha</taxon>
        <taxon>Muroidea</taxon>
        <taxon>Muridae</taxon>
        <taxon>Murinae</taxon>
        <taxon>Mus</taxon>
        <taxon>Mus</taxon>
    </lineage>
</organism>
<dbReference type="Ensembl" id="ENSMUST00000165233.3">
    <property type="protein sequence ID" value="ENSMUSP00000127000.2"/>
    <property type="gene ID" value="ENSMUSG00000052151.13"/>
</dbReference>
<reference evidence="2 4" key="2">
    <citation type="journal article" date="2011" name="PLoS Biol.">
        <title>Modernizing reference genome assemblies.</title>
        <authorList>
            <person name="Church D.M."/>
            <person name="Schneider V.A."/>
            <person name="Graves T."/>
            <person name="Auger K."/>
            <person name="Cunningham F."/>
            <person name="Bouk N."/>
            <person name="Chen H.C."/>
            <person name="Agarwala R."/>
            <person name="McLaren W.M."/>
            <person name="Ritchie G.R."/>
            <person name="Albracht D."/>
            <person name="Kremitzki M."/>
            <person name="Rock S."/>
            <person name="Kotkiewicz H."/>
            <person name="Kremitzki C."/>
            <person name="Wollam A."/>
            <person name="Trani L."/>
            <person name="Fulton L."/>
            <person name="Fulton R."/>
            <person name="Matthews L."/>
            <person name="Whitehead S."/>
            <person name="Chow W."/>
            <person name="Torrance J."/>
            <person name="Dunn M."/>
            <person name="Harden G."/>
            <person name="Threadgold G."/>
            <person name="Wood J."/>
            <person name="Collins J."/>
            <person name="Heath P."/>
            <person name="Griffiths G."/>
            <person name="Pelan S."/>
            <person name="Grafham D."/>
            <person name="Eichler E.E."/>
            <person name="Weinstock G."/>
            <person name="Mardis E.R."/>
            <person name="Wilson R.K."/>
            <person name="Howe K."/>
            <person name="Flicek P."/>
            <person name="Hubbard T."/>
        </authorList>
    </citation>
    <scope>NUCLEOTIDE SEQUENCE [LARGE SCALE GENOMIC DNA]</scope>
    <source>
        <strain evidence="2 4">C57BL/6J</strain>
    </source>
</reference>
<dbReference type="ExpressionAtlas" id="E9PV78">
    <property type="expression patterns" value="baseline and differential"/>
</dbReference>
<evidence type="ECO:0000313" key="3">
    <source>
        <dbReference type="MGI" id="MGI:1354945"/>
    </source>
</evidence>
<evidence type="ECO:0000256" key="1">
    <source>
        <dbReference type="SAM" id="SignalP"/>
    </source>
</evidence>
<dbReference type="AlphaFoldDB" id="E9PV78"/>
<accession>E9PV78</accession>
<reference evidence="2" key="4">
    <citation type="submission" date="2025-09" db="UniProtKB">
        <authorList>
            <consortium name="Ensembl"/>
        </authorList>
    </citation>
    <scope>IDENTIFICATION</scope>
    <source>
        <strain evidence="2">C57BL/6J</strain>
    </source>
</reference>
<evidence type="ECO:0000313" key="4">
    <source>
        <dbReference type="Proteomes" id="UP000000589"/>
    </source>
</evidence>
<keyword evidence="1" id="KW-0732">Signal</keyword>
<dbReference type="SMR" id="E9PV78"/>
<proteinExistence type="predicted"/>
<dbReference type="VEuPathDB" id="HostDB:ENSMUSG00000052151"/>
<sequence>MERRWVFVLLDVLCVLVGLIGRSLPGVHRPSLFAIQLQQLCSCHLQGAGNLSVRGCCEPVSHRPGQVHDWPSSTQFLGCL</sequence>
<dbReference type="Antibodypedia" id="22287">
    <property type="antibodies" value="157 antibodies from 22 providers"/>
</dbReference>
<protein>
    <submittedName>
        <fullName evidence="2">Phospholipid phosphatase 2</fullName>
    </submittedName>
</protein>
<reference evidence="2 4" key="1">
    <citation type="journal article" date="2009" name="PLoS Biol.">
        <title>Lineage-specific biology revealed by a finished genome assembly of the mouse.</title>
        <authorList>
            <consortium name="Mouse Genome Sequencing Consortium"/>
            <person name="Church D.M."/>
            <person name="Goodstadt L."/>
            <person name="Hillier L.W."/>
            <person name="Zody M.C."/>
            <person name="Goldstein S."/>
            <person name="She X."/>
            <person name="Bult C.J."/>
            <person name="Agarwala R."/>
            <person name="Cherry J.L."/>
            <person name="DiCuccio M."/>
            <person name="Hlavina W."/>
            <person name="Kapustin Y."/>
            <person name="Meric P."/>
            <person name="Maglott D."/>
            <person name="Birtle Z."/>
            <person name="Marques A.C."/>
            <person name="Graves T."/>
            <person name="Zhou S."/>
            <person name="Teague B."/>
            <person name="Potamousis K."/>
            <person name="Churas C."/>
            <person name="Place M."/>
            <person name="Herschleb J."/>
            <person name="Runnheim R."/>
            <person name="Forrest D."/>
            <person name="Amos-Landgraf J."/>
            <person name="Schwartz D.C."/>
            <person name="Cheng Z."/>
            <person name="Lindblad-Toh K."/>
            <person name="Eichler E.E."/>
            <person name="Ponting C.P."/>
        </authorList>
    </citation>
    <scope>NUCLEOTIDE SEQUENCE [LARGE SCALE GENOMIC DNA]</scope>
    <source>
        <strain evidence="2 4">C57BL/6J</strain>
    </source>
</reference>
<dbReference type="Proteomes" id="UP000000589">
    <property type="component" value="Chromosome 10"/>
</dbReference>
<dbReference type="Bgee" id="ENSMUSG00000052151">
    <property type="expression patterns" value="Expressed in metanephric ureteric bud and 230 other cell types or tissues"/>
</dbReference>
<dbReference type="HOGENOM" id="CLU_2589100_0_0_1"/>
<name>E9PV78_MOUSE</name>
<feature type="signal peptide" evidence="1">
    <location>
        <begin position="1"/>
        <end position="21"/>
    </location>
</feature>